<dbReference type="PANTHER" id="PTHR24169:SF25">
    <property type="entry name" value="DORSAL-RELATED IMMUNITY FACTOR DIF-RELATED"/>
    <property type="match status" value="1"/>
</dbReference>
<dbReference type="GO" id="GO:0000978">
    <property type="term" value="F:RNA polymerase II cis-regulatory region sequence-specific DNA binding"/>
    <property type="evidence" value="ECO:0007669"/>
    <property type="project" value="TreeGrafter"/>
</dbReference>
<dbReference type="GO" id="GO:0033554">
    <property type="term" value="P:cellular response to stress"/>
    <property type="evidence" value="ECO:0007669"/>
    <property type="project" value="TreeGrafter"/>
</dbReference>
<accession>A0A0T6B1I9</accession>
<keyword evidence="3" id="KW-1185">Reference proteome</keyword>
<sequence>MDKHAKCIIVEQPAEKRIRFRYACEGRLTGSIPGVNSTPERKTYPTIKIEGYKGKVTVVVSCVTKEKPYRAHPHNLVGSDCKSGVCYVKVPEDTMTVSFQNLGIRCVTKKDMANALKIRKSINVDPFKRGFGHESELTSIDLNCVRLCFQAFIPGEKPDTYKTLLPVVSKPIYDKKAVCDLTIVELSDCVCPVDGGNKNIILLCEKVAKENIQIRFFEEKNNEVVWEGFGSFQPSQVHKQVAISFRPPKYKTLDVIEPVQMFIHLRRPSDNATSAFLPFQMIPLERKRRANDPIEGGGPNKKKLLELGEQMSNYAMADKTPLEVYSQFQPNIIDEPVTMEERDNLMQISINSSDLSVYSMSNLSLTDILPDEMTDNSDKEVNNNSNR</sequence>
<dbReference type="InterPro" id="IPR014756">
    <property type="entry name" value="Ig_E-set"/>
</dbReference>
<reference evidence="2 3" key="1">
    <citation type="submission" date="2015-09" db="EMBL/GenBank/DDBJ databases">
        <title>Draft genome of the scarab beetle Oryctes borbonicus.</title>
        <authorList>
            <person name="Meyer J.M."/>
            <person name="Markov G.V."/>
            <person name="Baskaran P."/>
            <person name="Herrmann M."/>
            <person name="Sommer R.J."/>
            <person name="Roedelsperger C."/>
        </authorList>
    </citation>
    <scope>NUCLEOTIDE SEQUENCE [LARGE SCALE GENOMIC DNA]</scope>
    <source>
        <strain evidence="2">OB123</strain>
        <tissue evidence="2">Whole animal</tissue>
    </source>
</reference>
<dbReference type="GO" id="GO:0048731">
    <property type="term" value="P:system development"/>
    <property type="evidence" value="ECO:0007669"/>
    <property type="project" value="UniProtKB-ARBA"/>
</dbReference>
<evidence type="ECO:0000313" key="3">
    <source>
        <dbReference type="Proteomes" id="UP000051574"/>
    </source>
</evidence>
<dbReference type="PANTHER" id="PTHR24169">
    <property type="entry name" value="NUCLEAR FACTOR NF-KAPPA-B PROTEIN"/>
    <property type="match status" value="1"/>
</dbReference>
<dbReference type="InterPro" id="IPR000451">
    <property type="entry name" value="NFkB/Dor"/>
</dbReference>
<dbReference type="InterPro" id="IPR037059">
    <property type="entry name" value="RHD_DNA_bind_dom_sf"/>
</dbReference>
<feature type="domain" description="RHD" evidence="1">
    <location>
        <begin position="9"/>
        <end position="179"/>
    </location>
</feature>
<dbReference type="PROSITE" id="PS01204">
    <property type="entry name" value="REL_1"/>
    <property type="match status" value="1"/>
</dbReference>
<dbReference type="AlphaFoldDB" id="A0A0T6B1I9"/>
<evidence type="ECO:0000313" key="2">
    <source>
        <dbReference type="EMBL" id="KRT81254.1"/>
    </source>
</evidence>
<dbReference type="GO" id="GO:0007249">
    <property type="term" value="P:canonical NF-kappaB signal transduction"/>
    <property type="evidence" value="ECO:0007669"/>
    <property type="project" value="TreeGrafter"/>
</dbReference>
<dbReference type="OrthoDB" id="7881762at2759"/>
<protein>
    <recommendedName>
        <fullName evidence="1">RHD domain-containing protein</fullName>
    </recommendedName>
</protein>
<dbReference type="GO" id="GO:0045944">
    <property type="term" value="P:positive regulation of transcription by RNA polymerase II"/>
    <property type="evidence" value="ECO:0007669"/>
    <property type="project" value="TreeGrafter"/>
</dbReference>
<organism evidence="2 3">
    <name type="scientific">Oryctes borbonicus</name>
    <dbReference type="NCBI Taxonomy" id="1629725"/>
    <lineage>
        <taxon>Eukaryota</taxon>
        <taxon>Metazoa</taxon>
        <taxon>Ecdysozoa</taxon>
        <taxon>Arthropoda</taxon>
        <taxon>Hexapoda</taxon>
        <taxon>Insecta</taxon>
        <taxon>Pterygota</taxon>
        <taxon>Neoptera</taxon>
        <taxon>Endopterygota</taxon>
        <taxon>Coleoptera</taxon>
        <taxon>Polyphaga</taxon>
        <taxon>Scarabaeiformia</taxon>
        <taxon>Scarabaeidae</taxon>
        <taxon>Dynastinae</taxon>
        <taxon>Oryctes</taxon>
    </lineage>
</organism>
<dbReference type="Proteomes" id="UP000051574">
    <property type="component" value="Unassembled WGS sequence"/>
</dbReference>
<dbReference type="SMART" id="SM00429">
    <property type="entry name" value="IPT"/>
    <property type="match status" value="1"/>
</dbReference>
<dbReference type="PRINTS" id="PR00057">
    <property type="entry name" value="NFKBTNSCPFCT"/>
</dbReference>
<dbReference type="GO" id="GO:0005634">
    <property type="term" value="C:nucleus"/>
    <property type="evidence" value="ECO:0007669"/>
    <property type="project" value="TreeGrafter"/>
</dbReference>
<dbReference type="GO" id="GO:0034097">
    <property type="term" value="P:response to cytokine"/>
    <property type="evidence" value="ECO:0007669"/>
    <property type="project" value="TreeGrafter"/>
</dbReference>
<dbReference type="EMBL" id="LJIG01016220">
    <property type="protein sequence ID" value="KRT81254.1"/>
    <property type="molecule type" value="Genomic_DNA"/>
</dbReference>
<dbReference type="Gene3D" id="2.60.40.10">
    <property type="entry name" value="Immunoglobulins"/>
    <property type="match status" value="1"/>
</dbReference>
<dbReference type="Pfam" id="PF00554">
    <property type="entry name" value="RHD_DNA_bind"/>
    <property type="match status" value="1"/>
</dbReference>
<evidence type="ECO:0000259" key="1">
    <source>
        <dbReference type="PROSITE" id="PS50254"/>
    </source>
</evidence>
<dbReference type="PROSITE" id="PS50254">
    <property type="entry name" value="REL_2"/>
    <property type="match status" value="1"/>
</dbReference>
<dbReference type="InterPro" id="IPR002909">
    <property type="entry name" value="IPT_dom"/>
</dbReference>
<dbReference type="GO" id="GO:0038061">
    <property type="term" value="P:non-canonical NF-kappaB signal transduction"/>
    <property type="evidence" value="ECO:0007669"/>
    <property type="project" value="TreeGrafter"/>
</dbReference>
<dbReference type="SUPFAM" id="SSF81296">
    <property type="entry name" value="E set domains"/>
    <property type="match status" value="1"/>
</dbReference>
<dbReference type="InterPro" id="IPR030492">
    <property type="entry name" value="RHD_CS"/>
</dbReference>
<dbReference type="InterPro" id="IPR032397">
    <property type="entry name" value="RHD_dimer"/>
</dbReference>
<dbReference type="InterPro" id="IPR008967">
    <property type="entry name" value="p53-like_TF_DNA-bd_sf"/>
</dbReference>
<dbReference type="GO" id="GO:0000981">
    <property type="term" value="F:DNA-binding transcription factor activity, RNA polymerase II-specific"/>
    <property type="evidence" value="ECO:0007669"/>
    <property type="project" value="TreeGrafter"/>
</dbReference>
<dbReference type="GO" id="GO:0005737">
    <property type="term" value="C:cytoplasm"/>
    <property type="evidence" value="ECO:0007669"/>
    <property type="project" value="InterPro"/>
</dbReference>
<dbReference type="Gene3D" id="2.60.40.340">
    <property type="entry name" value="Rel homology domain (RHD), DNA-binding domain"/>
    <property type="match status" value="1"/>
</dbReference>
<proteinExistence type="predicted"/>
<comment type="caution">
    <text evidence="2">The sequence shown here is derived from an EMBL/GenBank/DDBJ whole genome shotgun (WGS) entry which is preliminary data.</text>
</comment>
<name>A0A0T6B1I9_9SCAR</name>
<dbReference type="SUPFAM" id="SSF49417">
    <property type="entry name" value="p53-like transcription factors"/>
    <property type="match status" value="1"/>
</dbReference>
<dbReference type="Pfam" id="PF16179">
    <property type="entry name" value="RHD_dimer"/>
    <property type="match status" value="1"/>
</dbReference>
<dbReference type="InterPro" id="IPR013783">
    <property type="entry name" value="Ig-like_fold"/>
</dbReference>
<gene>
    <name evidence="2" type="ORF">AMK59_5636</name>
</gene>
<dbReference type="InterPro" id="IPR011539">
    <property type="entry name" value="RHD_DNA_bind_dom"/>
</dbReference>
<dbReference type="GO" id="GO:0045087">
    <property type="term" value="P:innate immune response"/>
    <property type="evidence" value="ECO:0007669"/>
    <property type="project" value="TreeGrafter"/>
</dbReference>
<dbReference type="GO" id="GO:0048468">
    <property type="term" value="P:cell development"/>
    <property type="evidence" value="ECO:0007669"/>
    <property type="project" value="UniProtKB-ARBA"/>
</dbReference>